<protein>
    <submittedName>
        <fullName evidence="1">Uncharacterized protein</fullName>
    </submittedName>
</protein>
<evidence type="ECO:0000313" key="2">
    <source>
        <dbReference type="Proteomes" id="UP001150879"/>
    </source>
</evidence>
<accession>A0A9W9MEP9</accession>
<keyword evidence="2" id="KW-1185">Reference proteome</keyword>
<dbReference type="EMBL" id="JAPQKP010000003">
    <property type="protein sequence ID" value="KAJ5200396.1"/>
    <property type="molecule type" value="Genomic_DNA"/>
</dbReference>
<name>A0A9W9MEP9_9EURO</name>
<gene>
    <name evidence="1" type="ORF">N7472_005600</name>
</gene>
<comment type="caution">
    <text evidence="1">The sequence shown here is derived from an EMBL/GenBank/DDBJ whole genome shotgun (WGS) entry which is preliminary data.</text>
</comment>
<dbReference type="AlphaFoldDB" id="A0A9W9MEP9"/>
<proteinExistence type="predicted"/>
<evidence type="ECO:0000313" key="1">
    <source>
        <dbReference type="EMBL" id="KAJ5200396.1"/>
    </source>
</evidence>
<organism evidence="1 2">
    <name type="scientific">Penicillium cf. griseofulvum</name>
    <dbReference type="NCBI Taxonomy" id="2972120"/>
    <lineage>
        <taxon>Eukaryota</taxon>
        <taxon>Fungi</taxon>
        <taxon>Dikarya</taxon>
        <taxon>Ascomycota</taxon>
        <taxon>Pezizomycotina</taxon>
        <taxon>Eurotiomycetes</taxon>
        <taxon>Eurotiomycetidae</taxon>
        <taxon>Eurotiales</taxon>
        <taxon>Aspergillaceae</taxon>
        <taxon>Penicillium</taxon>
    </lineage>
</organism>
<sequence length="241" mass="27352">SSLGSHSGESMICLSLHRIRWTLPSFVSRLFTSPGSSRDTILFGGPDPNRSSMDESAKGAMPTILKGQPAFSPPPDSGLSAKISAPIRLHTVRIWFHPNGLTLMEDIKRRGLNDMVFDAIALQELGDQHQAQDDHSNTNEAFPVDLAVLEAGILRVRREYRIIKFVPLSSDDPIVLQQSVTDPNSKRSLCYQRVHSKYQQEYEKRRDLAECLGYEIHRSLKDWYDDCLRDITRRLEQLGYI</sequence>
<reference evidence="1" key="2">
    <citation type="journal article" date="2023" name="IMA Fungus">
        <title>Comparative genomic study of the Penicillium genus elucidates a diverse pangenome and 15 lateral gene transfer events.</title>
        <authorList>
            <person name="Petersen C."/>
            <person name="Sorensen T."/>
            <person name="Nielsen M.R."/>
            <person name="Sondergaard T.E."/>
            <person name="Sorensen J.L."/>
            <person name="Fitzpatrick D.A."/>
            <person name="Frisvad J.C."/>
            <person name="Nielsen K.L."/>
        </authorList>
    </citation>
    <scope>NUCLEOTIDE SEQUENCE</scope>
    <source>
        <strain evidence="1">IBT 16849</strain>
    </source>
</reference>
<dbReference type="Proteomes" id="UP001150879">
    <property type="component" value="Unassembled WGS sequence"/>
</dbReference>
<feature type="non-terminal residue" evidence="1">
    <location>
        <position position="241"/>
    </location>
</feature>
<reference evidence="1" key="1">
    <citation type="submission" date="2022-11" db="EMBL/GenBank/DDBJ databases">
        <authorList>
            <person name="Petersen C."/>
        </authorList>
    </citation>
    <scope>NUCLEOTIDE SEQUENCE</scope>
    <source>
        <strain evidence="1">IBT 16849</strain>
    </source>
</reference>